<dbReference type="Gene3D" id="4.10.80.30">
    <property type="entry name" value="DNA polymerase, domain 6"/>
    <property type="match status" value="1"/>
</dbReference>
<feature type="signal peptide" evidence="4">
    <location>
        <begin position="1"/>
        <end position="32"/>
    </location>
</feature>
<keyword evidence="2" id="KW-0378">Hydrolase</keyword>
<dbReference type="GO" id="GO:0004040">
    <property type="term" value="F:amidase activity"/>
    <property type="evidence" value="ECO:0007669"/>
    <property type="project" value="InterPro"/>
</dbReference>
<evidence type="ECO:0000259" key="5">
    <source>
        <dbReference type="PROSITE" id="PS50911"/>
    </source>
</evidence>
<dbReference type="PANTHER" id="PTHR33308:SF9">
    <property type="entry name" value="PEPTIDOGLYCAN HYDROLASE FLGJ"/>
    <property type="match status" value="1"/>
</dbReference>
<dbReference type="PANTHER" id="PTHR33308">
    <property type="entry name" value="PEPTIDOGLYCAN HYDROLASE FLGJ"/>
    <property type="match status" value="1"/>
</dbReference>
<dbReference type="AlphaFoldDB" id="A0AAE7SZY8"/>
<dbReference type="Pfam" id="PF01832">
    <property type="entry name" value="Glucosaminidase"/>
    <property type="match status" value="1"/>
</dbReference>
<accession>A0AAE7SZY8</accession>
<keyword evidence="4" id="KW-0732">Signal</keyword>
<dbReference type="SUPFAM" id="SSF54001">
    <property type="entry name" value="Cysteine proteinases"/>
    <property type="match status" value="2"/>
</dbReference>
<comment type="similarity">
    <text evidence="1">Belongs to the glycosyl hydrolase 73 family.</text>
</comment>
<evidence type="ECO:0000256" key="4">
    <source>
        <dbReference type="SAM" id="SignalP"/>
    </source>
</evidence>
<feature type="compositionally biased region" description="Low complexity" evidence="3">
    <location>
        <begin position="50"/>
        <end position="62"/>
    </location>
</feature>
<proteinExistence type="inferred from homology"/>
<gene>
    <name evidence="6" type="ORF">EGM181_09035</name>
</gene>
<dbReference type="InterPro" id="IPR007921">
    <property type="entry name" value="CHAP_dom"/>
</dbReference>
<organism evidence="6 7">
    <name type="scientific">Enterococcus gallinarum</name>
    <dbReference type="NCBI Taxonomy" id="1353"/>
    <lineage>
        <taxon>Bacteria</taxon>
        <taxon>Bacillati</taxon>
        <taxon>Bacillota</taxon>
        <taxon>Bacilli</taxon>
        <taxon>Lactobacillales</taxon>
        <taxon>Enterococcaceae</taxon>
        <taxon>Enterococcus</taxon>
    </lineage>
</organism>
<evidence type="ECO:0000256" key="3">
    <source>
        <dbReference type="SAM" id="MobiDB-lite"/>
    </source>
</evidence>
<feature type="domain" description="Peptidase C51" evidence="5">
    <location>
        <begin position="571"/>
        <end position="701"/>
    </location>
</feature>
<sequence length="703" mass="75709">MEENPMKKRKSMRKALAMLAALLITLGQGVPAVEALTVLENNAESAIVDSGSSISAESNESSEPSEDRTADSFETTSSSQSMETEESIDESHSTEPSSSSETTEETSESTSTSESETSSSSSSASTTDSTKDSTTPSMSSTTERPSGTSHSSKPNDTTANSTQSSSEPKTSNTGSSVSQLPPSNQPIADSSQTVDLSDKLVTTPTDSNLNGYILPLLNQLANERSAALISEALNQLGKPYEKDAQGTGFNNLSLPIAVYRGVFDIKGIETYDQLSRVGKQTSLEKAVPGDLLFWKDGQQLVKAAIYLGQDKLIMADQPQAEQIVKEEKAATENNGVRIYTITDKQNSTAETKQLIQEDQVNKPDVVVHFSDSQKVTPHGQSLIAKYAASYDFRKNPQTEAFVAAIAEDARELGLTYGVYASVMIAQAILESGSGQSGLASPPYYNLFGIKGTSGSRSVSMMTAEDNGTGEFYTIQAAFRAYTGYKESLKDYVHLLRTGISGNADFYKKVWRSEAKNYLQATEYLTGRYATDTSYNNKLNSLIAVYELTKYDEAKAGSGVVLQSKEAIPKEYRQLLVFPDYNGVNYNTSGSYPVGQCTWYAYNRVKQLGGSVDEYMGNGGEWGATAKRLGYKTAATPKAGYLISFSPGTAGSSTQYGHVAFVEAVGKDGILISEGNVIDGKTISYRIIPNELAYSQSVSYIAPK</sequence>
<feature type="compositionally biased region" description="Low complexity" evidence="3">
    <location>
        <begin position="72"/>
        <end position="82"/>
    </location>
</feature>
<evidence type="ECO:0000256" key="2">
    <source>
        <dbReference type="ARBA" id="ARBA00022801"/>
    </source>
</evidence>
<dbReference type="Pfam" id="PF05257">
    <property type="entry name" value="CHAP"/>
    <property type="match status" value="1"/>
</dbReference>
<dbReference type="Gene3D" id="3.90.1720.10">
    <property type="entry name" value="endopeptidase domain like (from Nostoc punctiforme)"/>
    <property type="match status" value="2"/>
</dbReference>
<dbReference type="InterPro" id="IPR038765">
    <property type="entry name" value="Papain-like_cys_pep_sf"/>
</dbReference>
<feature type="compositionally biased region" description="Polar residues" evidence="3">
    <location>
        <begin position="147"/>
        <end position="195"/>
    </location>
</feature>
<evidence type="ECO:0000313" key="6">
    <source>
        <dbReference type="EMBL" id="QOG27380.1"/>
    </source>
</evidence>
<dbReference type="Gene3D" id="1.10.530.10">
    <property type="match status" value="1"/>
</dbReference>
<reference evidence="6 7" key="1">
    <citation type="submission" date="2020-03" db="EMBL/GenBank/DDBJ databases">
        <title>Characterization of ganglioside-mimicking enterococci.</title>
        <authorList>
            <person name="Patry R.T."/>
            <person name="Nothaft H."/>
            <person name="Bridger R."/>
            <person name="Shajahan A."/>
            <person name="Huynh S."/>
            <person name="Sanchez S."/>
            <person name="Azadi P."/>
            <person name="Cooper K."/>
            <person name="Miller W.G."/>
            <person name="Parker C.T."/>
            <person name="Wells L."/>
            <person name="Szymanski C.M."/>
        </authorList>
    </citation>
    <scope>NUCLEOTIDE SEQUENCE [LARGE SCALE GENOMIC DNA]</scope>
    <source>
        <strain evidence="6 7">EGM181</strain>
    </source>
</reference>
<evidence type="ECO:0000313" key="7">
    <source>
        <dbReference type="Proteomes" id="UP000516696"/>
    </source>
</evidence>
<feature type="region of interest" description="Disordered" evidence="3">
    <location>
        <begin position="45"/>
        <end position="195"/>
    </location>
</feature>
<feature type="chain" id="PRO_5042218637" evidence="4">
    <location>
        <begin position="33"/>
        <end position="703"/>
    </location>
</feature>
<dbReference type="EMBL" id="CP050485">
    <property type="protein sequence ID" value="QOG27380.1"/>
    <property type="molecule type" value="Genomic_DNA"/>
</dbReference>
<name>A0AAE7SZY8_ENTGA</name>
<dbReference type="InterPro" id="IPR051056">
    <property type="entry name" value="Glycosyl_Hydrolase_73"/>
</dbReference>
<dbReference type="PROSITE" id="PS50911">
    <property type="entry name" value="CHAP"/>
    <property type="match status" value="1"/>
</dbReference>
<feature type="compositionally biased region" description="Low complexity" evidence="3">
    <location>
        <begin position="108"/>
        <end position="146"/>
    </location>
</feature>
<protein>
    <submittedName>
        <fullName evidence="6">CHAP domain-containing protein</fullName>
    </submittedName>
</protein>
<evidence type="ECO:0000256" key="1">
    <source>
        <dbReference type="ARBA" id="ARBA00010266"/>
    </source>
</evidence>
<dbReference type="Proteomes" id="UP000516696">
    <property type="component" value="Chromosome"/>
</dbReference>
<dbReference type="InterPro" id="IPR002901">
    <property type="entry name" value="MGlyc_endo_b_GlcNAc-like_dom"/>
</dbReference>
<dbReference type="SMART" id="SM00047">
    <property type="entry name" value="LYZ2"/>
    <property type="match status" value="1"/>
</dbReference>